<evidence type="ECO:0000256" key="1">
    <source>
        <dbReference type="ARBA" id="ARBA00007074"/>
    </source>
</evidence>
<organism evidence="7 8">
    <name type="scientific">Acidovorax delafieldii</name>
    <name type="common">Pseudomonas delafieldii</name>
    <dbReference type="NCBI Taxonomy" id="47920"/>
    <lineage>
        <taxon>Bacteria</taxon>
        <taxon>Pseudomonadati</taxon>
        <taxon>Pseudomonadota</taxon>
        <taxon>Betaproteobacteria</taxon>
        <taxon>Burkholderiales</taxon>
        <taxon>Comamonadaceae</taxon>
        <taxon>Acidovorax</taxon>
    </lineage>
</organism>
<evidence type="ECO:0000259" key="6">
    <source>
        <dbReference type="PROSITE" id="PS51935"/>
    </source>
</evidence>
<accession>A0A561XPT2</accession>
<dbReference type="PANTHER" id="PTHR47053">
    <property type="entry name" value="MUREIN DD-ENDOPEPTIDASE MEPH-RELATED"/>
    <property type="match status" value="1"/>
</dbReference>
<keyword evidence="5" id="KW-0732">Signal</keyword>
<keyword evidence="3" id="KW-0378">Hydrolase</keyword>
<keyword evidence="4" id="KW-0788">Thiol protease</keyword>
<dbReference type="Proteomes" id="UP000321485">
    <property type="component" value="Unassembled WGS sequence"/>
</dbReference>
<dbReference type="RefSeq" id="WP_056062930.1">
    <property type="nucleotide sequence ID" value="NZ_CAXUPI020000002.1"/>
</dbReference>
<name>A0A561XPT2_ACIDE</name>
<sequence length="195" mass="21205">MSRWFCILILACATAAHAAPQGTNSDDMDRLLADKGLFTRLEDVSHKVADKAQTVAGRAGDLVVNAMGFLGVPYKRGGNSAETGFDCSGFVRAIYEQTVGLLLPRRADQQAAATQVIDKKELQPGDLVFFNTMRRNFSHVGIYVGDGKFIHSPRSGSEIRVEDMGVAYWARRFNGARRVTPGEGVESAQAPQAQK</sequence>
<dbReference type="GO" id="GO:0008234">
    <property type="term" value="F:cysteine-type peptidase activity"/>
    <property type="evidence" value="ECO:0007669"/>
    <property type="project" value="UniProtKB-KW"/>
</dbReference>
<dbReference type="SUPFAM" id="SSF54001">
    <property type="entry name" value="Cysteine proteinases"/>
    <property type="match status" value="1"/>
</dbReference>
<dbReference type="PANTHER" id="PTHR47053:SF1">
    <property type="entry name" value="MUREIN DD-ENDOPEPTIDASE MEPH-RELATED"/>
    <property type="match status" value="1"/>
</dbReference>
<evidence type="ECO:0000313" key="8">
    <source>
        <dbReference type="Proteomes" id="UP000321485"/>
    </source>
</evidence>
<evidence type="ECO:0000256" key="5">
    <source>
        <dbReference type="SAM" id="SignalP"/>
    </source>
</evidence>
<dbReference type="Gene3D" id="3.90.1720.10">
    <property type="entry name" value="endopeptidase domain like (from Nostoc punctiforme)"/>
    <property type="match status" value="1"/>
</dbReference>
<gene>
    <name evidence="7" type="ORF">ATF69_2055</name>
</gene>
<dbReference type="InterPro" id="IPR051202">
    <property type="entry name" value="Peptidase_C40"/>
</dbReference>
<evidence type="ECO:0000256" key="4">
    <source>
        <dbReference type="ARBA" id="ARBA00022807"/>
    </source>
</evidence>
<reference evidence="7 8" key="1">
    <citation type="journal article" date="2015" name="Stand. Genomic Sci.">
        <title>Genomic Encyclopedia of Bacterial and Archaeal Type Strains, Phase III: the genomes of soil and plant-associated and newly described type strains.</title>
        <authorList>
            <person name="Whitman W.B."/>
            <person name="Woyke T."/>
            <person name="Klenk H.P."/>
            <person name="Zhou Y."/>
            <person name="Lilburn T.G."/>
            <person name="Beck B.J."/>
            <person name="De Vos P."/>
            <person name="Vandamme P."/>
            <person name="Eisen J.A."/>
            <person name="Garrity G."/>
            <person name="Hugenholtz P."/>
            <person name="Kyrpides N.C."/>
        </authorList>
    </citation>
    <scope>NUCLEOTIDE SEQUENCE [LARGE SCALE GENOMIC DNA]</scope>
    <source>
        <strain evidence="7 8">DSM 64</strain>
    </source>
</reference>
<dbReference type="InterPro" id="IPR038765">
    <property type="entry name" value="Papain-like_cys_pep_sf"/>
</dbReference>
<dbReference type="EMBL" id="VJWE01000012">
    <property type="protein sequence ID" value="TWG38115.1"/>
    <property type="molecule type" value="Genomic_DNA"/>
</dbReference>
<dbReference type="PROSITE" id="PS51935">
    <property type="entry name" value="NLPC_P60"/>
    <property type="match status" value="1"/>
</dbReference>
<dbReference type="InterPro" id="IPR000064">
    <property type="entry name" value="NLP_P60_dom"/>
</dbReference>
<proteinExistence type="inferred from homology"/>
<dbReference type="GeneID" id="51111122"/>
<dbReference type="GO" id="GO:0006508">
    <property type="term" value="P:proteolysis"/>
    <property type="evidence" value="ECO:0007669"/>
    <property type="project" value="UniProtKB-KW"/>
</dbReference>
<comment type="caution">
    <text evidence="7">The sequence shown here is derived from an EMBL/GenBank/DDBJ whole genome shotgun (WGS) entry which is preliminary data.</text>
</comment>
<keyword evidence="2" id="KW-0645">Protease</keyword>
<feature type="chain" id="PRO_5022117307" evidence="5">
    <location>
        <begin position="19"/>
        <end position="195"/>
    </location>
</feature>
<protein>
    <submittedName>
        <fullName evidence="7">NlpC/P60 family protein</fullName>
    </submittedName>
</protein>
<evidence type="ECO:0000313" key="7">
    <source>
        <dbReference type="EMBL" id="TWG38115.1"/>
    </source>
</evidence>
<feature type="domain" description="NlpC/P60" evidence="6">
    <location>
        <begin position="56"/>
        <end position="180"/>
    </location>
</feature>
<feature type="signal peptide" evidence="5">
    <location>
        <begin position="1"/>
        <end position="18"/>
    </location>
</feature>
<evidence type="ECO:0000256" key="3">
    <source>
        <dbReference type="ARBA" id="ARBA00022801"/>
    </source>
</evidence>
<dbReference type="AlphaFoldDB" id="A0A561XPT2"/>
<comment type="similarity">
    <text evidence="1">Belongs to the peptidase C40 family.</text>
</comment>
<evidence type="ECO:0000256" key="2">
    <source>
        <dbReference type="ARBA" id="ARBA00022670"/>
    </source>
</evidence>
<dbReference type="Pfam" id="PF00877">
    <property type="entry name" value="NLPC_P60"/>
    <property type="match status" value="1"/>
</dbReference>